<name>A0A835CNA5_9FABA</name>
<feature type="domain" description="GH18" evidence="2">
    <location>
        <begin position="153"/>
        <end position="419"/>
    </location>
</feature>
<dbReference type="Proteomes" id="UP000634136">
    <property type="component" value="Unassembled WGS sequence"/>
</dbReference>
<comment type="caution">
    <text evidence="3">The sequence shown here is derived from an EMBL/GenBank/DDBJ whole genome shotgun (WGS) entry which is preliminary data.</text>
</comment>
<reference evidence="3" key="1">
    <citation type="submission" date="2020-09" db="EMBL/GenBank/DDBJ databases">
        <title>Genome-Enabled Discovery of Anthraquinone Biosynthesis in Senna tora.</title>
        <authorList>
            <person name="Kang S.-H."/>
            <person name="Pandey R.P."/>
            <person name="Lee C.-M."/>
            <person name="Sim J.-S."/>
            <person name="Jeong J.-T."/>
            <person name="Choi B.-S."/>
            <person name="Jung M."/>
            <person name="Ginzburg D."/>
            <person name="Zhao K."/>
            <person name="Won S.Y."/>
            <person name="Oh T.-J."/>
            <person name="Yu Y."/>
            <person name="Kim N.-H."/>
            <person name="Lee O.R."/>
            <person name="Lee T.-H."/>
            <person name="Bashyal P."/>
            <person name="Kim T.-S."/>
            <person name="Lee W.-H."/>
            <person name="Kawkins C."/>
            <person name="Kim C.-K."/>
            <person name="Kim J.S."/>
            <person name="Ahn B.O."/>
            <person name="Rhee S.Y."/>
            <person name="Sohng J.K."/>
        </authorList>
    </citation>
    <scope>NUCLEOTIDE SEQUENCE</scope>
    <source>
        <tissue evidence="3">Leaf</tissue>
    </source>
</reference>
<dbReference type="AlphaFoldDB" id="A0A835CNA5"/>
<evidence type="ECO:0000259" key="2">
    <source>
        <dbReference type="PROSITE" id="PS51910"/>
    </source>
</evidence>
<dbReference type="InterPro" id="IPR017853">
    <property type="entry name" value="GH"/>
</dbReference>
<dbReference type="GO" id="GO:0005975">
    <property type="term" value="P:carbohydrate metabolic process"/>
    <property type="evidence" value="ECO:0007669"/>
    <property type="project" value="InterPro"/>
</dbReference>
<protein>
    <submittedName>
        <fullName evidence="3">RuBisCO-associated protein-like</fullName>
    </submittedName>
</protein>
<dbReference type="PROSITE" id="PS51910">
    <property type="entry name" value="GH18_2"/>
    <property type="match status" value="1"/>
</dbReference>
<keyword evidence="1" id="KW-0175">Coiled coil</keyword>
<dbReference type="PANTHER" id="PTHR46476">
    <property type="entry name" value="CHITINASE 2-LIKE"/>
    <property type="match status" value="1"/>
</dbReference>
<evidence type="ECO:0000313" key="4">
    <source>
        <dbReference type="Proteomes" id="UP000634136"/>
    </source>
</evidence>
<dbReference type="OrthoDB" id="1423572at2759"/>
<evidence type="ECO:0000256" key="1">
    <source>
        <dbReference type="SAM" id="Coils"/>
    </source>
</evidence>
<dbReference type="SUPFAM" id="SSF51445">
    <property type="entry name" value="(Trans)glycosidases"/>
    <property type="match status" value="1"/>
</dbReference>
<feature type="coiled-coil region" evidence="1">
    <location>
        <begin position="112"/>
        <end position="152"/>
    </location>
</feature>
<dbReference type="InterPro" id="IPR001223">
    <property type="entry name" value="Glyco_hydro18_cat"/>
</dbReference>
<gene>
    <name evidence="3" type="ORF">G2W53_002232</name>
</gene>
<keyword evidence="4" id="KW-1185">Reference proteome</keyword>
<accession>A0A835CNA5</accession>
<proteinExistence type="predicted"/>
<organism evidence="3 4">
    <name type="scientific">Senna tora</name>
    <dbReference type="NCBI Taxonomy" id="362788"/>
    <lineage>
        <taxon>Eukaryota</taxon>
        <taxon>Viridiplantae</taxon>
        <taxon>Streptophyta</taxon>
        <taxon>Embryophyta</taxon>
        <taxon>Tracheophyta</taxon>
        <taxon>Spermatophyta</taxon>
        <taxon>Magnoliopsida</taxon>
        <taxon>eudicotyledons</taxon>
        <taxon>Gunneridae</taxon>
        <taxon>Pentapetalae</taxon>
        <taxon>rosids</taxon>
        <taxon>fabids</taxon>
        <taxon>Fabales</taxon>
        <taxon>Fabaceae</taxon>
        <taxon>Caesalpinioideae</taxon>
        <taxon>Cassia clade</taxon>
        <taxon>Senna</taxon>
    </lineage>
</organism>
<dbReference type="Gene3D" id="3.20.20.80">
    <property type="entry name" value="Glycosidases"/>
    <property type="match status" value="1"/>
</dbReference>
<dbReference type="EMBL" id="JAAIUW010000001">
    <property type="protein sequence ID" value="KAF7845327.1"/>
    <property type="molecule type" value="Genomic_DNA"/>
</dbReference>
<sequence>MASFTLNNDYHFLRFFDTHDLNNPFGVAVKEMSQKPDGNIHEGKSILARLHPGITTFSNKLEIYGLVIDGFKLQQLIEEIHDGDLVVNRQADEKTKSAGSDSEKTKGVIYQKEKLKKLESQLQVKKEDLRHREEEYEKLKKEVKTLRAAQNKGIMGSVYREYCRDKSFEKRLQQLFAVSGEMHVVLAFARDYDESDIHTDGAFRVSFDQENVTPQFIANFKKNLPPNSIVKFFLCIGNRNEKYPFRIVHKDKWIAKATSSLQGIIKRYGFDGIDVYYTRIHTQFKDFVDAIGTVINNLMINGTITTASLAPCHFMNAMSYEFYDELYNRNHHIFDYVVYQTHDDAHSNPLNNPQALITDFNDLVSNHNYPKHKLLVGHSILLKDWDAVPYPVILSALPQLFRDDTVKGTSVWTLTENLE</sequence>
<dbReference type="PANTHER" id="PTHR46476:SF12">
    <property type="entry name" value="RUBISCO-ASSOCIATED PROTEIN"/>
    <property type="match status" value="1"/>
</dbReference>
<evidence type="ECO:0000313" key="3">
    <source>
        <dbReference type="EMBL" id="KAF7845327.1"/>
    </source>
</evidence>